<protein>
    <submittedName>
        <fullName evidence="2">Uncharacterized protein</fullName>
    </submittedName>
</protein>
<evidence type="ECO:0000256" key="1">
    <source>
        <dbReference type="SAM" id="MobiDB-lite"/>
    </source>
</evidence>
<feature type="region of interest" description="Disordered" evidence="1">
    <location>
        <begin position="36"/>
        <end position="79"/>
    </location>
</feature>
<organism evidence="2 3">
    <name type="scientific">Bradyrhizobium yuanmingense</name>
    <dbReference type="NCBI Taxonomy" id="108015"/>
    <lineage>
        <taxon>Bacteria</taxon>
        <taxon>Pseudomonadati</taxon>
        <taxon>Pseudomonadota</taxon>
        <taxon>Alphaproteobacteria</taxon>
        <taxon>Hyphomicrobiales</taxon>
        <taxon>Nitrobacteraceae</taxon>
        <taxon>Bradyrhizobium</taxon>
    </lineage>
</organism>
<evidence type="ECO:0000313" key="2">
    <source>
        <dbReference type="EMBL" id="MEY9474756.1"/>
    </source>
</evidence>
<evidence type="ECO:0000313" key="3">
    <source>
        <dbReference type="Proteomes" id="UP001565474"/>
    </source>
</evidence>
<keyword evidence="3" id="KW-1185">Reference proteome</keyword>
<proteinExistence type="predicted"/>
<sequence>MTKADRVRAGVPLRSIAASSARQFIMVASMPMVSPVVRDTPRDETSTPRTMLPPPITTATSVPRWRAAIRSAATRSTVG</sequence>
<comment type="caution">
    <text evidence="2">The sequence shown here is derived from an EMBL/GenBank/DDBJ whole genome shotgun (WGS) entry which is preliminary data.</text>
</comment>
<gene>
    <name evidence="2" type="ORF">ABH992_007155</name>
</gene>
<dbReference type="EMBL" id="JBGBZN010000002">
    <property type="protein sequence ID" value="MEY9474756.1"/>
    <property type="molecule type" value="Genomic_DNA"/>
</dbReference>
<reference evidence="2 3" key="1">
    <citation type="submission" date="2024-07" db="EMBL/GenBank/DDBJ databases">
        <title>Genomic Encyclopedia of Type Strains, Phase V (KMG-V): Genome sequencing to study the core and pangenomes of soil and plant-associated prokaryotes.</title>
        <authorList>
            <person name="Whitman W."/>
        </authorList>
    </citation>
    <scope>NUCLEOTIDE SEQUENCE [LARGE SCALE GENOMIC DNA]</scope>
    <source>
        <strain evidence="2 3">USDA 222</strain>
    </source>
</reference>
<dbReference type="Proteomes" id="UP001565474">
    <property type="component" value="Unassembled WGS sequence"/>
</dbReference>
<name>A0ABV4GTE5_9BRAD</name>
<accession>A0ABV4GTE5</accession>
<feature type="compositionally biased region" description="Low complexity" evidence="1">
    <location>
        <begin position="64"/>
        <end position="79"/>
    </location>
</feature>